<evidence type="ECO:0000313" key="2">
    <source>
        <dbReference type="EMBL" id="MBD2501916.1"/>
    </source>
</evidence>
<dbReference type="SUPFAM" id="SSF53335">
    <property type="entry name" value="S-adenosyl-L-methionine-dependent methyltransferases"/>
    <property type="match status" value="1"/>
</dbReference>
<protein>
    <submittedName>
        <fullName evidence="2">FkbM family methyltransferase</fullName>
    </submittedName>
</protein>
<dbReference type="PANTHER" id="PTHR34203">
    <property type="entry name" value="METHYLTRANSFERASE, FKBM FAMILY PROTEIN"/>
    <property type="match status" value="1"/>
</dbReference>
<dbReference type="InterPro" id="IPR052514">
    <property type="entry name" value="SAM-dependent_MTase"/>
</dbReference>
<keyword evidence="2" id="KW-0808">Transferase</keyword>
<accession>A0ABR8D4P0</accession>
<name>A0ABR8D4P0_9NOST</name>
<sequence>MTDSPFHRLLNRSDFQRHPLKAVMKRLWWRLRWQLTDQPYVIPFAETLKIVLPKSGSGAAIYYQKFSEPETADFFLRFLRPGMVMFDIGAHIGEYTLLAAKRVGASGQIYAFEPQSHLFPILSQSVEMNGLTQVVLNCVAVSDYIGEIEFQILGEPTLSSIRKPILPQQPTKIVSVPCTSLDGYWLNQQRKIDLIKVDVEGAEKFVLQGATKLLNLPPQQAPIWVFEYAPNSYADFGYQPDEILQLLKQYGYEVYQYCGAGNIATFNPNANLPDIINLIATKDRPSLLAQLQGKDYVPVIEHSKCLN</sequence>
<keyword evidence="2" id="KW-0489">Methyltransferase</keyword>
<dbReference type="Pfam" id="PF05050">
    <property type="entry name" value="Methyltransf_21"/>
    <property type="match status" value="1"/>
</dbReference>
<keyword evidence="3" id="KW-1185">Reference proteome</keyword>
<reference evidence="2 3" key="1">
    <citation type="journal article" date="2020" name="ISME J.">
        <title>Comparative genomics reveals insights into cyanobacterial evolution and habitat adaptation.</title>
        <authorList>
            <person name="Chen M.Y."/>
            <person name="Teng W.K."/>
            <person name="Zhao L."/>
            <person name="Hu C.X."/>
            <person name="Zhou Y.K."/>
            <person name="Han B.P."/>
            <person name="Song L.R."/>
            <person name="Shu W.S."/>
        </authorList>
    </citation>
    <scope>NUCLEOTIDE SEQUENCE [LARGE SCALE GENOMIC DNA]</scope>
    <source>
        <strain evidence="2 3">FACHB-119</strain>
    </source>
</reference>
<dbReference type="InterPro" id="IPR006342">
    <property type="entry name" value="FkbM_mtfrase"/>
</dbReference>
<comment type="caution">
    <text evidence="2">The sequence shown here is derived from an EMBL/GenBank/DDBJ whole genome shotgun (WGS) entry which is preliminary data.</text>
</comment>
<dbReference type="EMBL" id="JACJSG010000018">
    <property type="protein sequence ID" value="MBD2501916.1"/>
    <property type="molecule type" value="Genomic_DNA"/>
</dbReference>
<dbReference type="GO" id="GO:0008168">
    <property type="term" value="F:methyltransferase activity"/>
    <property type="evidence" value="ECO:0007669"/>
    <property type="project" value="UniProtKB-KW"/>
</dbReference>
<evidence type="ECO:0000313" key="3">
    <source>
        <dbReference type="Proteomes" id="UP000661112"/>
    </source>
</evidence>
<dbReference type="PANTHER" id="PTHR34203:SF15">
    <property type="entry name" value="SLL1173 PROTEIN"/>
    <property type="match status" value="1"/>
</dbReference>
<feature type="domain" description="Methyltransferase FkbM" evidence="1">
    <location>
        <begin position="87"/>
        <end position="253"/>
    </location>
</feature>
<dbReference type="Gene3D" id="3.40.50.150">
    <property type="entry name" value="Vaccinia Virus protein VP39"/>
    <property type="match status" value="1"/>
</dbReference>
<gene>
    <name evidence="2" type="ORF">H6G83_15100</name>
</gene>
<dbReference type="NCBIfam" id="TIGR01444">
    <property type="entry name" value="fkbM_fam"/>
    <property type="match status" value="1"/>
</dbReference>
<dbReference type="RefSeq" id="WP_190473630.1">
    <property type="nucleotide sequence ID" value="NZ_JACJSG010000018.1"/>
</dbReference>
<proteinExistence type="predicted"/>
<dbReference type="InterPro" id="IPR029063">
    <property type="entry name" value="SAM-dependent_MTases_sf"/>
</dbReference>
<dbReference type="Proteomes" id="UP000661112">
    <property type="component" value="Unassembled WGS sequence"/>
</dbReference>
<evidence type="ECO:0000259" key="1">
    <source>
        <dbReference type="Pfam" id="PF05050"/>
    </source>
</evidence>
<organism evidence="2 3">
    <name type="scientific">Anabaena azotica FACHB-119</name>
    <dbReference type="NCBI Taxonomy" id="947527"/>
    <lineage>
        <taxon>Bacteria</taxon>
        <taxon>Bacillati</taxon>
        <taxon>Cyanobacteriota</taxon>
        <taxon>Cyanophyceae</taxon>
        <taxon>Nostocales</taxon>
        <taxon>Nostocaceae</taxon>
        <taxon>Anabaena</taxon>
        <taxon>Anabaena azotica</taxon>
    </lineage>
</organism>
<dbReference type="GO" id="GO:0032259">
    <property type="term" value="P:methylation"/>
    <property type="evidence" value="ECO:0007669"/>
    <property type="project" value="UniProtKB-KW"/>
</dbReference>